<dbReference type="SUPFAM" id="SSF51206">
    <property type="entry name" value="cAMP-binding domain-like"/>
    <property type="match status" value="1"/>
</dbReference>
<evidence type="ECO:0000259" key="1">
    <source>
        <dbReference type="PROSITE" id="PS50042"/>
    </source>
</evidence>
<dbReference type="GO" id="GO:0003700">
    <property type="term" value="F:DNA-binding transcription factor activity"/>
    <property type="evidence" value="ECO:0007669"/>
    <property type="project" value="TreeGrafter"/>
</dbReference>
<dbReference type="InterPro" id="IPR014710">
    <property type="entry name" value="RmlC-like_jellyroll"/>
</dbReference>
<sequence length="158" mass="18083">MIDIKSLNNVEIFNNFSEDELKVFFKNADEYEVRPGELLFHEGETGSEMFVILNGEIEIYKEKGLDDPQLLVSLPEGAFFGEMSLIDSSPRSAMAKAGETTVKMAVFSRAFIEALVRQNNLEIATKFMLNVIKYLAQRNRMTTERLIYSRQTLDNIKN</sequence>
<dbReference type="Pfam" id="PF00027">
    <property type="entry name" value="cNMP_binding"/>
    <property type="match status" value="1"/>
</dbReference>
<dbReference type="InterPro" id="IPR018490">
    <property type="entry name" value="cNMP-bd_dom_sf"/>
</dbReference>
<dbReference type="PRINTS" id="PR00103">
    <property type="entry name" value="CAMPKINASE"/>
</dbReference>
<dbReference type="InterPro" id="IPR000595">
    <property type="entry name" value="cNMP-bd_dom"/>
</dbReference>
<evidence type="ECO:0000313" key="3">
    <source>
        <dbReference type="Proteomes" id="UP000234857"/>
    </source>
</evidence>
<protein>
    <recommendedName>
        <fullName evidence="1">Cyclic nucleotide-binding domain-containing protein</fullName>
    </recommendedName>
</protein>
<gene>
    <name evidence="2" type="ORF">C0601_04145</name>
</gene>
<evidence type="ECO:0000313" key="2">
    <source>
        <dbReference type="EMBL" id="PLX18699.1"/>
    </source>
</evidence>
<dbReference type="CDD" id="cd00038">
    <property type="entry name" value="CAP_ED"/>
    <property type="match status" value="1"/>
</dbReference>
<dbReference type="EMBL" id="PKTG01000054">
    <property type="protein sequence ID" value="PLX18699.1"/>
    <property type="molecule type" value="Genomic_DNA"/>
</dbReference>
<dbReference type="Proteomes" id="UP000234857">
    <property type="component" value="Unassembled WGS sequence"/>
</dbReference>
<name>A0A2N5ZJ40_MUIH1</name>
<organism evidence="2 3">
    <name type="scientific">Muiribacterium halophilum</name>
    <dbReference type="NCBI Taxonomy" id="2053465"/>
    <lineage>
        <taxon>Bacteria</taxon>
        <taxon>Candidatus Muiribacteriota</taxon>
        <taxon>Candidatus Muiribacteriia</taxon>
        <taxon>Candidatus Muiribacteriales</taxon>
        <taxon>Candidatus Muiribacteriaceae</taxon>
        <taxon>Candidatus Muiribacterium</taxon>
    </lineage>
</organism>
<dbReference type="AlphaFoldDB" id="A0A2N5ZJ40"/>
<comment type="caution">
    <text evidence="2">The sequence shown here is derived from an EMBL/GenBank/DDBJ whole genome shotgun (WGS) entry which is preliminary data.</text>
</comment>
<dbReference type="PANTHER" id="PTHR24567:SF74">
    <property type="entry name" value="HTH-TYPE TRANSCRIPTIONAL REGULATOR ARCR"/>
    <property type="match status" value="1"/>
</dbReference>
<proteinExistence type="predicted"/>
<dbReference type="PROSITE" id="PS00889">
    <property type="entry name" value="CNMP_BINDING_2"/>
    <property type="match status" value="1"/>
</dbReference>
<reference evidence="2 3" key="1">
    <citation type="submission" date="2017-11" db="EMBL/GenBank/DDBJ databases">
        <title>Genome-resolved metagenomics identifies genetic mobility, metabolic interactions, and unexpected diversity in perchlorate-reducing communities.</title>
        <authorList>
            <person name="Barnum T.P."/>
            <person name="Figueroa I.A."/>
            <person name="Carlstrom C.I."/>
            <person name="Lucas L.N."/>
            <person name="Engelbrektson A.L."/>
            <person name="Coates J.D."/>
        </authorList>
    </citation>
    <scope>NUCLEOTIDE SEQUENCE [LARGE SCALE GENOMIC DNA]</scope>
    <source>
        <strain evidence="2">BM706</strain>
    </source>
</reference>
<dbReference type="GO" id="GO:0005829">
    <property type="term" value="C:cytosol"/>
    <property type="evidence" value="ECO:0007669"/>
    <property type="project" value="TreeGrafter"/>
</dbReference>
<dbReference type="InterPro" id="IPR018488">
    <property type="entry name" value="cNMP-bd_CS"/>
</dbReference>
<dbReference type="SMART" id="SM00100">
    <property type="entry name" value="cNMP"/>
    <property type="match status" value="1"/>
</dbReference>
<accession>A0A2N5ZJ40</accession>
<dbReference type="PANTHER" id="PTHR24567">
    <property type="entry name" value="CRP FAMILY TRANSCRIPTIONAL REGULATORY PROTEIN"/>
    <property type="match status" value="1"/>
</dbReference>
<dbReference type="Gene3D" id="2.60.120.10">
    <property type="entry name" value="Jelly Rolls"/>
    <property type="match status" value="1"/>
</dbReference>
<feature type="domain" description="Cyclic nucleotide-binding" evidence="1">
    <location>
        <begin position="12"/>
        <end position="116"/>
    </location>
</feature>
<dbReference type="InterPro" id="IPR050397">
    <property type="entry name" value="Env_Response_Regulators"/>
</dbReference>
<dbReference type="PROSITE" id="PS50042">
    <property type="entry name" value="CNMP_BINDING_3"/>
    <property type="match status" value="1"/>
</dbReference>